<dbReference type="OrthoDB" id="7643467at2"/>
<evidence type="ECO:0000313" key="6">
    <source>
        <dbReference type="Proteomes" id="UP000324285"/>
    </source>
</evidence>
<dbReference type="SMART" id="SM00419">
    <property type="entry name" value="HTH_CRP"/>
    <property type="match status" value="1"/>
</dbReference>
<dbReference type="PANTHER" id="PTHR24567">
    <property type="entry name" value="CRP FAMILY TRANSCRIPTIONAL REGULATORY PROTEIN"/>
    <property type="match status" value="1"/>
</dbReference>
<gene>
    <name evidence="5" type="ORF">E4T21_11305</name>
</gene>
<keyword evidence="2" id="KW-0238">DNA-binding</keyword>
<dbReference type="GO" id="GO:0005829">
    <property type="term" value="C:cytosol"/>
    <property type="evidence" value="ECO:0007669"/>
    <property type="project" value="TreeGrafter"/>
</dbReference>
<dbReference type="InterPro" id="IPR018490">
    <property type="entry name" value="cNMP-bd_dom_sf"/>
</dbReference>
<dbReference type="Pfam" id="PF13545">
    <property type="entry name" value="HTH_Crp_2"/>
    <property type="match status" value="1"/>
</dbReference>
<dbReference type="AlphaFoldDB" id="A0A5C1NI08"/>
<dbReference type="Gene3D" id="1.10.10.10">
    <property type="entry name" value="Winged helix-like DNA-binding domain superfamily/Winged helix DNA-binding domain"/>
    <property type="match status" value="1"/>
</dbReference>
<proteinExistence type="predicted"/>
<dbReference type="CDD" id="cd00038">
    <property type="entry name" value="CAP_ED"/>
    <property type="match status" value="1"/>
</dbReference>
<dbReference type="GO" id="GO:0003677">
    <property type="term" value="F:DNA binding"/>
    <property type="evidence" value="ECO:0007669"/>
    <property type="project" value="UniProtKB-KW"/>
</dbReference>
<keyword evidence="6" id="KW-1185">Reference proteome</keyword>
<accession>A0A5C1NI08</accession>
<protein>
    <submittedName>
        <fullName evidence="5">Helix-turn-helix domain-containing protein</fullName>
    </submittedName>
</protein>
<feature type="domain" description="HTH crp-type" evidence="4">
    <location>
        <begin position="159"/>
        <end position="232"/>
    </location>
</feature>
<evidence type="ECO:0000313" key="5">
    <source>
        <dbReference type="EMBL" id="QEM82068.1"/>
    </source>
</evidence>
<keyword evidence="3" id="KW-0804">Transcription</keyword>
<dbReference type="InterPro" id="IPR050397">
    <property type="entry name" value="Env_Response_Regulators"/>
</dbReference>
<dbReference type="FunFam" id="1.10.10.10:FF:000028">
    <property type="entry name" value="Fumarate/nitrate reduction transcriptional regulator Fnr"/>
    <property type="match status" value="1"/>
</dbReference>
<organism evidence="5 6">
    <name type="scientific">Halomonas binhaiensis</name>
    <dbReference type="NCBI Taxonomy" id="2562282"/>
    <lineage>
        <taxon>Bacteria</taxon>
        <taxon>Pseudomonadati</taxon>
        <taxon>Pseudomonadota</taxon>
        <taxon>Gammaproteobacteria</taxon>
        <taxon>Oceanospirillales</taxon>
        <taxon>Halomonadaceae</taxon>
        <taxon>Halomonas</taxon>
    </lineage>
</organism>
<dbReference type="RefSeq" id="WP_149285078.1">
    <property type="nucleotide sequence ID" value="NZ_CP038437.2"/>
</dbReference>
<dbReference type="Gene3D" id="2.60.120.10">
    <property type="entry name" value="Jelly Rolls"/>
    <property type="match status" value="1"/>
</dbReference>
<dbReference type="SUPFAM" id="SSF51206">
    <property type="entry name" value="cAMP-binding domain-like"/>
    <property type="match status" value="1"/>
</dbReference>
<reference evidence="5" key="1">
    <citation type="submission" date="2021-02" db="EMBL/GenBank/DDBJ databases">
        <title>Strain Y2R2, a novel species of the genus Halomonas.</title>
        <authorList>
            <person name="Huang H."/>
        </authorList>
    </citation>
    <scope>NUCLEOTIDE SEQUENCE</scope>
    <source>
        <strain evidence="5">Y2R2</strain>
    </source>
</reference>
<dbReference type="InterPro" id="IPR014710">
    <property type="entry name" value="RmlC-like_jellyroll"/>
</dbReference>
<keyword evidence="1" id="KW-0805">Transcription regulation</keyword>
<evidence type="ECO:0000256" key="1">
    <source>
        <dbReference type="ARBA" id="ARBA00023015"/>
    </source>
</evidence>
<name>A0A5C1NI08_9GAMM</name>
<dbReference type="KEGG" id="hbh:E4T21_11305"/>
<dbReference type="Pfam" id="PF00027">
    <property type="entry name" value="cNMP_binding"/>
    <property type="match status" value="1"/>
</dbReference>
<dbReference type="InterPro" id="IPR036388">
    <property type="entry name" value="WH-like_DNA-bd_sf"/>
</dbReference>
<dbReference type="PRINTS" id="PR00034">
    <property type="entry name" value="HTHCRP"/>
</dbReference>
<dbReference type="InterPro" id="IPR000595">
    <property type="entry name" value="cNMP-bd_dom"/>
</dbReference>
<dbReference type="InterPro" id="IPR012318">
    <property type="entry name" value="HTH_CRP"/>
</dbReference>
<evidence type="ECO:0000259" key="4">
    <source>
        <dbReference type="PROSITE" id="PS51063"/>
    </source>
</evidence>
<sequence length="314" mass="34994">MPTSPYLNAGYQAHCQTCSLRSVCLPLGLGEQDIAQFDGIIRNRITLKKGDVLIRQNSAFSSIYVVRSGSLKQVISDSHSCGKISHFYLPSELVGLDGIGREDYPGMVIALETSSVCELPFNRLDDLITYFPALRSQLYHAMSDELAGDHRMHCMYTQKDADQRLASFFLDLSRRFRCLGYSPYRFRLPMARSEVGSYLDMAVATVSRVLKRFQQQKMVTVSGRDIHIQDLNAMNCLIEEGGAAMRLATFSFGQVTTAQIGRRINLIDMHGQKETASGQKKGPIFRPAGAEVKGSTGRSVSYRSTKHLFMKPGL</sequence>
<dbReference type="PANTHER" id="PTHR24567:SF75">
    <property type="entry name" value="FUMARATE AND NITRATE REDUCTION REGULATORY PROTEIN"/>
    <property type="match status" value="1"/>
</dbReference>
<dbReference type="EMBL" id="CP038437">
    <property type="protein sequence ID" value="QEM82068.1"/>
    <property type="molecule type" value="Genomic_DNA"/>
</dbReference>
<dbReference type="InterPro" id="IPR036390">
    <property type="entry name" value="WH_DNA-bd_sf"/>
</dbReference>
<evidence type="ECO:0000256" key="3">
    <source>
        <dbReference type="ARBA" id="ARBA00023163"/>
    </source>
</evidence>
<evidence type="ECO:0000256" key="2">
    <source>
        <dbReference type="ARBA" id="ARBA00023125"/>
    </source>
</evidence>
<dbReference type="CDD" id="cd00092">
    <property type="entry name" value="HTH_CRP"/>
    <property type="match status" value="1"/>
</dbReference>
<dbReference type="SUPFAM" id="SSF46785">
    <property type="entry name" value="Winged helix' DNA-binding domain"/>
    <property type="match status" value="1"/>
</dbReference>
<dbReference type="SMART" id="SM00100">
    <property type="entry name" value="cNMP"/>
    <property type="match status" value="1"/>
</dbReference>
<dbReference type="Proteomes" id="UP000324285">
    <property type="component" value="Chromosome"/>
</dbReference>
<dbReference type="PROSITE" id="PS51063">
    <property type="entry name" value="HTH_CRP_2"/>
    <property type="match status" value="1"/>
</dbReference>
<dbReference type="GO" id="GO:0003700">
    <property type="term" value="F:DNA-binding transcription factor activity"/>
    <property type="evidence" value="ECO:0007669"/>
    <property type="project" value="TreeGrafter"/>
</dbReference>